<keyword evidence="4 9" id="KW-0812">Transmembrane</keyword>
<comment type="similarity">
    <text evidence="9">Belongs to the LpxL/LpxM/LpxP family.</text>
</comment>
<comment type="function">
    <text evidence="9">Catalyzes the transfer of an acyl chain from an acyl-[acyl-carrier-protein] (ACP) to a Kdo(2)-lipid IV(A) to form a Kdo(2)-(acyl)-lipid IV(A).</text>
</comment>
<keyword evidence="11" id="KW-1185">Reference proteome</keyword>
<dbReference type="PANTHER" id="PTHR30606:SF9">
    <property type="entry name" value="LIPID A BIOSYNTHESIS LAUROYLTRANSFERASE"/>
    <property type="match status" value="1"/>
</dbReference>
<dbReference type="PANTHER" id="PTHR30606">
    <property type="entry name" value="LIPID A BIOSYNTHESIS LAUROYL ACYLTRANSFERASE"/>
    <property type="match status" value="1"/>
</dbReference>
<comment type="pathway">
    <text evidence="9">Glycolipid biosynthesis; KDO(2)-lipid A biosynthesis; KDO(2)-lipid A from CMP-3-deoxy-D-manno-octulosonate and lipid IV(A): step 3/4.</text>
</comment>
<sequence>MSKNKVLQPNFKLSFLLPKYWPTWLGVFVLYSISWLPYKWQLALGRMTGRLLYKIGSSRKKVALKNIQLCFPEMPEAEQLTMLKKNFENTGIALLETGMGWWWPDWRVKRKVKVKGLEHIKKAQEDGNGVLLLAMHYLSAEINCRGIGYTNPMVVFYRPHNNQLMEYFQFRGRGRSNKYMLGKKDVKGLLKALGDGEACVYLPDQDYGRNRSLFVPFFGVKDAATTTGTLIFARKKNTRSMMIIPTRNDDGSGYTIEITPPLENFPTDNDEQDLIRVNQELEKAISRKPEQYMWLHRRFKTRPNTDDPSLYK</sequence>
<feature type="transmembrane region" description="Helical" evidence="9">
    <location>
        <begin position="20"/>
        <end position="38"/>
    </location>
</feature>
<dbReference type="EC" id="2.3.1.241" evidence="9"/>
<keyword evidence="7 9" id="KW-0472">Membrane</keyword>
<keyword evidence="2 9" id="KW-0997">Cell inner membrane</keyword>
<feature type="short sequence motif" description="HXXXXD motif" evidence="9">
    <location>
        <begin position="136"/>
        <end position="141"/>
    </location>
</feature>
<keyword evidence="5 9" id="KW-0448">Lipopolysaccharide biosynthesis</keyword>
<keyword evidence="1 9" id="KW-1003">Cell membrane</keyword>
<evidence type="ECO:0000256" key="5">
    <source>
        <dbReference type="ARBA" id="ARBA00022985"/>
    </source>
</evidence>
<evidence type="ECO:0000256" key="3">
    <source>
        <dbReference type="ARBA" id="ARBA00022679"/>
    </source>
</evidence>
<name>A0ABY7VI19_9GAMM</name>
<dbReference type="InterPro" id="IPR004960">
    <property type="entry name" value="LipA_acyltrans"/>
</dbReference>
<dbReference type="GO" id="GO:0016746">
    <property type="term" value="F:acyltransferase activity"/>
    <property type="evidence" value="ECO:0007669"/>
    <property type="project" value="UniProtKB-KW"/>
</dbReference>
<dbReference type="Pfam" id="PF03279">
    <property type="entry name" value="Lip_A_acyltrans"/>
    <property type="match status" value="1"/>
</dbReference>
<dbReference type="PIRSF" id="PIRSF026649">
    <property type="entry name" value="MsbB"/>
    <property type="match status" value="1"/>
</dbReference>
<accession>A0ABY7VI19</accession>
<comment type="pathway">
    <text evidence="9">Bacterial outer membrane biogenesis; lipopolysaccharide biosynthesis.</text>
</comment>
<evidence type="ECO:0000256" key="2">
    <source>
        <dbReference type="ARBA" id="ARBA00022519"/>
    </source>
</evidence>
<dbReference type="RefSeq" id="WP_274053349.1">
    <property type="nucleotide sequence ID" value="NZ_CP059693.1"/>
</dbReference>
<comment type="catalytic activity">
    <reaction evidence="9">
        <text>an alpha-Kdo-(2-&gt;4)-alpha-Kdo-(2-&gt;6)-lipid IVA + a fatty acyl-[ACP] = an alpha-Kdo-(2-&gt;4)-alpha-Kdo-(2-&gt;6)-(acyl)-lipid IVA + holo-[ACP]</text>
        <dbReference type="Rhea" id="RHEA:69396"/>
        <dbReference type="Rhea" id="RHEA-COMP:9685"/>
        <dbReference type="Rhea" id="RHEA-COMP:14125"/>
        <dbReference type="ChEBI" id="CHEBI:64479"/>
        <dbReference type="ChEBI" id="CHEBI:138651"/>
        <dbReference type="ChEBI" id="CHEBI:176429"/>
        <dbReference type="ChEBI" id="CHEBI:176430"/>
        <dbReference type="EC" id="2.3.1.241"/>
    </reaction>
</comment>
<keyword evidence="3 9" id="KW-0808">Transferase</keyword>
<comment type="subcellular location">
    <subcellularLocation>
        <location evidence="9">Cell inner membrane</location>
        <topology evidence="9">Single-pass membrane protein</topology>
    </subcellularLocation>
</comment>
<evidence type="ECO:0000256" key="4">
    <source>
        <dbReference type="ARBA" id="ARBA00022692"/>
    </source>
</evidence>
<reference evidence="10 11" key="1">
    <citation type="journal article" date="2022" name="Mar. Drugs">
        <title>Bioassay-Guided Fractionation Leads to the Detection of Cholic Acid Generated by the Rare Thalassomonas sp.</title>
        <authorList>
            <person name="Pheiffer F."/>
            <person name="Schneider Y.K."/>
            <person name="Hansen E.H."/>
            <person name="Andersen J.H."/>
            <person name="Isaksson J."/>
            <person name="Busche T."/>
            <person name="R C."/>
            <person name="Kalinowski J."/>
            <person name="Zyl L.V."/>
            <person name="Trindade M."/>
        </authorList>
    </citation>
    <scope>NUCLEOTIDE SEQUENCE [LARGE SCALE GENOMIC DNA]</scope>
    <source>
        <strain evidence="10 11">A5K-61T</strain>
    </source>
</reference>
<keyword evidence="8 9" id="KW-0012">Acyltransferase</keyword>
<protein>
    <recommendedName>
        <fullName evidence="9">Lipid A biosynthesis acyltransferase</fullName>
        <ecNumber evidence="9">2.3.1.241</ecNumber>
    </recommendedName>
    <alternativeName>
        <fullName evidence="9">Kdo(2)-lipid IV(A) acyltransferase</fullName>
    </alternativeName>
</protein>
<evidence type="ECO:0000256" key="6">
    <source>
        <dbReference type="ARBA" id="ARBA00022989"/>
    </source>
</evidence>
<keyword evidence="6 9" id="KW-1133">Transmembrane helix</keyword>
<proteinExistence type="inferred from homology"/>
<evidence type="ECO:0000313" key="11">
    <source>
        <dbReference type="Proteomes" id="UP001215231"/>
    </source>
</evidence>
<evidence type="ECO:0000256" key="7">
    <source>
        <dbReference type="ARBA" id="ARBA00023136"/>
    </source>
</evidence>
<dbReference type="HAMAP" id="MF_01942">
    <property type="entry name" value="Lipid_A_LpxL_LpxP"/>
    <property type="match status" value="1"/>
</dbReference>
<evidence type="ECO:0000313" key="10">
    <source>
        <dbReference type="EMBL" id="WDE13012.1"/>
    </source>
</evidence>
<dbReference type="Proteomes" id="UP001215231">
    <property type="component" value="Chromosome"/>
</dbReference>
<dbReference type="NCBIfam" id="TIGR02207">
    <property type="entry name" value="lipid_A_htrB"/>
    <property type="match status" value="1"/>
</dbReference>
<dbReference type="EMBL" id="CP059693">
    <property type="protein sequence ID" value="WDE13012.1"/>
    <property type="molecule type" value="Genomic_DNA"/>
</dbReference>
<gene>
    <name evidence="9 10" type="primary">lpxL</name>
    <name evidence="10" type="ORF">H3N35_06025</name>
</gene>
<evidence type="ECO:0000256" key="8">
    <source>
        <dbReference type="ARBA" id="ARBA00023315"/>
    </source>
</evidence>
<dbReference type="CDD" id="cd07984">
    <property type="entry name" value="LPLAT_LABLAT-like"/>
    <property type="match status" value="1"/>
</dbReference>
<dbReference type="InterPro" id="IPR011920">
    <property type="entry name" value="Lipid_A_LpxL_LpxP"/>
</dbReference>
<evidence type="ECO:0000256" key="1">
    <source>
        <dbReference type="ARBA" id="ARBA00022475"/>
    </source>
</evidence>
<organism evidence="10 11">
    <name type="scientific">Thalassomonas haliotis</name>
    <dbReference type="NCBI Taxonomy" id="485448"/>
    <lineage>
        <taxon>Bacteria</taxon>
        <taxon>Pseudomonadati</taxon>
        <taxon>Pseudomonadota</taxon>
        <taxon>Gammaproteobacteria</taxon>
        <taxon>Alteromonadales</taxon>
        <taxon>Colwelliaceae</taxon>
        <taxon>Thalassomonas</taxon>
    </lineage>
</organism>
<evidence type="ECO:0000256" key="9">
    <source>
        <dbReference type="HAMAP-Rule" id="MF_01942"/>
    </source>
</evidence>